<dbReference type="EMBL" id="OX465079">
    <property type="protein sequence ID" value="CAI9276231.1"/>
    <property type="molecule type" value="Genomic_DNA"/>
</dbReference>
<protein>
    <recommendedName>
        <fullName evidence="4">Beta-galactosidase</fullName>
    </recommendedName>
</protein>
<keyword evidence="3" id="KW-1185">Reference proteome</keyword>
<reference evidence="2" key="1">
    <citation type="submission" date="2023-04" db="EMBL/GenBank/DDBJ databases">
        <authorList>
            <person name="Vijverberg K."/>
            <person name="Xiong W."/>
            <person name="Schranz E."/>
        </authorList>
    </citation>
    <scope>NUCLEOTIDE SEQUENCE</scope>
</reference>
<evidence type="ECO:0008006" key="4">
    <source>
        <dbReference type="Google" id="ProtNLM"/>
    </source>
</evidence>
<dbReference type="InterPro" id="IPR005134">
    <property type="entry name" value="UPF0114"/>
</dbReference>
<keyword evidence="1" id="KW-0812">Transmembrane</keyword>
<sequence>MVTVLKLRGSSPNSSRMSLVIHPFVSMSATEQGCVYVVDAYKIYWTSCLKGSLSGKMVMRLVEAIDVYLARTVILIFAVGLYGFFISNAPNSIAPEDDRAIKVFDLYWTCNGTITDYRNEASYGPNHVVLAGWIRGKDPSRVLHYEYWETIDSTFGLQGGFIWDWVDQGLLKENANGSKYWA</sequence>
<feature type="transmembrane region" description="Helical" evidence="1">
    <location>
        <begin position="65"/>
        <end position="85"/>
    </location>
</feature>
<dbReference type="Pfam" id="PF03350">
    <property type="entry name" value="UPF0114"/>
    <property type="match status" value="1"/>
</dbReference>
<organism evidence="2 3">
    <name type="scientific">Lactuca saligna</name>
    <name type="common">Willowleaf lettuce</name>
    <dbReference type="NCBI Taxonomy" id="75948"/>
    <lineage>
        <taxon>Eukaryota</taxon>
        <taxon>Viridiplantae</taxon>
        <taxon>Streptophyta</taxon>
        <taxon>Embryophyta</taxon>
        <taxon>Tracheophyta</taxon>
        <taxon>Spermatophyta</taxon>
        <taxon>Magnoliopsida</taxon>
        <taxon>eudicotyledons</taxon>
        <taxon>Gunneridae</taxon>
        <taxon>Pentapetalae</taxon>
        <taxon>asterids</taxon>
        <taxon>campanulids</taxon>
        <taxon>Asterales</taxon>
        <taxon>Asteraceae</taxon>
        <taxon>Cichorioideae</taxon>
        <taxon>Cichorieae</taxon>
        <taxon>Lactucinae</taxon>
        <taxon>Lactuca</taxon>
    </lineage>
</organism>
<evidence type="ECO:0000313" key="3">
    <source>
        <dbReference type="Proteomes" id="UP001177003"/>
    </source>
</evidence>
<dbReference type="AlphaFoldDB" id="A0AA35YLH0"/>
<dbReference type="Gene3D" id="3.20.20.80">
    <property type="entry name" value="Glycosidases"/>
    <property type="match status" value="1"/>
</dbReference>
<proteinExistence type="predicted"/>
<gene>
    <name evidence="2" type="ORF">LSALG_LOCUS16221</name>
</gene>
<dbReference type="PANTHER" id="PTHR31721">
    <property type="entry name" value="OS06G0710300 PROTEIN"/>
    <property type="match status" value="1"/>
</dbReference>
<dbReference type="PANTHER" id="PTHR31721:SF1">
    <property type="entry name" value="OS07G0656700 PROTEIN"/>
    <property type="match status" value="1"/>
</dbReference>
<keyword evidence="1" id="KW-0472">Membrane</keyword>
<evidence type="ECO:0000256" key="1">
    <source>
        <dbReference type="SAM" id="Phobius"/>
    </source>
</evidence>
<keyword evidence="1" id="KW-1133">Transmembrane helix</keyword>
<accession>A0AA35YLH0</accession>
<dbReference type="Proteomes" id="UP001177003">
    <property type="component" value="Chromosome 3"/>
</dbReference>
<name>A0AA35YLH0_LACSI</name>
<evidence type="ECO:0000313" key="2">
    <source>
        <dbReference type="EMBL" id="CAI9276231.1"/>
    </source>
</evidence>